<dbReference type="InterPro" id="IPR027368">
    <property type="entry name" value="MnmE_dom2"/>
</dbReference>
<protein>
    <recommendedName>
        <fullName evidence="1">GTP-binding protein TrmE N-terminal domain-containing protein</fullName>
    </recommendedName>
</protein>
<dbReference type="InterPro" id="IPR027266">
    <property type="entry name" value="TrmE/GcvT-like"/>
</dbReference>
<dbReference type="EMBL" id="GEZM01043428">
    <property type="protein sequence ID" value="JAV79131.1"/>
    <property type="molecule type" value="Transcribed_RNA"/>
</dbReference>
<evidence type="ECO:0000313" key="2">
    <source>
        <dbReference type="EMBL" id="JAV79131.1"/>
    </source>
</evidence>
<dbReference type="PANTHER" id="PTHR42714:SF2">
    <property type="entry name" value="TRNA MODIFICATION GTPASE GTPBP3, MITOCHONDRIAL"/>
    <property type="match status" value="1"/>
</dbReference>
<dbReference type="SUPFAM" id="SSF103025">
    <property type="entry name" value="Folate-binding domain"/>
    <property type="match status" value="1"/>
</dbReference>
<dbReference type="GO" id="GO:0002098">
    <property type="term" value="P:tRNA wobble uridine modification"/>
    <property type="evidence" value="ECO:0007669"/>
    <property type="project" value="TreeGrafter"/>
</dbReference>
<proteinExistence type="predicted"/>
<dbReference type="Gene3D" id="1.20.120.430">
    <property type="entry name" value="tRNA modification GTPase MnmE domain 2"/>
    <property type="match status" value="1"/>
</dbReference>
<sequence>MVSLFTGEDSCEFQIHGGLAVINGVLNALSAIPTLRLASPGEFTKRAFYNGKLDLTQAEGLADLLSAETELQRKQAFFANRGTPKERLHALEERFGECAGKLGGLHRFSRDRGFGC</sequence>
<dbReference type="GO" id="GO:0005739">
    <property type="term" value="C:mitochondrion"/>
    <property type="evidence" value="ECO:0007669"/>
    <property type="project" value="TreeGrafter"/>
</dbReference>
<dbReference type="Gene3D" id="3.30.1360.120">
    <property type="entry name" value="Probable tRNA modification gtpase trme, domain 1"/>
    <property type="match status" value="1"/>
</dbReference>
<dbReference type="Pfam" id="PF10396">
    <property type="entry name" value="TrmE_N"/>
    <property type="match status" value="1"/>
</dbReference>
<dbReference type="GO" id="GO:0030488">
    <property type="term" value="P:tRNA methylation"/>
    <property type="evidence" value="ECO:0007669"/>
    <property type="project" value="TreeGrafter"/>
</dbReference>
<accession>A0A1Y1M155</accession>
<dbReference type="SUPFAM" id="SSF116878">
    <property type="entry name" value="TrmE connector domain"/>
    <property type="match status" value="1"/>
</dbReference>
<dbReference type="PANTHER" id="PTHR42714">
    <property type="entry name" value="TRNA MODIFICATION GTPASE GTPBP3"/>
    <property type="match status" value="1"/>
</dbReference>
<dbReference type="AlphaFoldDB" id="A0A1Y1M155"/>
<evidence type="ECO:0000259" key="1">
    <source>
        <dbReference type="Pfam" id="PF10396"/>
    </source>
</evidence>
<dbReference type="InterPro" id="IPR018948">
    <property type="entry name" value="GTP-bd_TrmE_N"/>
</dbReference>
<organism evidence="2">
    <name type="scientific">Photinus pyralis</name>
    <name type="common">Common eastern firefly</name>
    <name type="synonym">Lampyris pyralis</name>
    <dbReference type="NCBI Taxonomy" id="7054"/>
    <lineage>
        <taxon>Eukaryota</taxon>
        <taxon>Metazoa</taxon>
        <taxon>Ecdysozoa</taxon>
        <taxon>Arthropoda</taxon>
        <taxon>Hexapoda</taxon>
        <taxon>Insecta</taxon>
        <taxon>Pterygota</taxon>
        <taxon>Neoptera</taxon>
        <taxon>Endopterygota</taxon>
        <taxon>Coleoptera</taxon>
        <taxon>Polyphaga</taxon>
        <taxon>Elateriformia</taxon>
        <taxon>Elateroidea</taxon>
        <taxon>Lampyridae</taxon>
        <taxon>Lampyrinae</taxon>
        <taxon>Photinus</taxon>
    </lineage>
</organism>
<name>A0A1Y1M155_PHOPY</name>
<reference evidence="2" key="1">
    <citation type="journal article" date="2016" name="Sci. Rep.">
        <title>Molecular characterization of firefly nuptial gifts: a multi-omics approach sheds light on postcopulatory sexual selection.</title>
        <authorList>
            <person name="Al-Wathiqui N."/>
            <person name="Fallon T.R."/>
            <person name="South A."/>
            <person name="Weng J.K."/>
            <person name="Lewis S.M."/>
        </authorList>
    </citation>
    <scope>NUCLEOTIDE SEQUENCE</scope>
</reference>
<dbReference type="EMBL" id="GEZM01043431">
    <property type="protein sequence ID" value="JAV79127.1"/>
    <property type="molecule type" value="Transcribed_RNA"/>
</dbReference>
<feature type="domain" description="GTP-binding protein TrmE N-terminal" evidence="1">
    <location>
        <begin position="5"/>
        <end position="52"/>
    </location>
</feature>